<protein>
    <recommendedName>
        <fullName evidence="6">Radical SAM core domain-containing protein</fullName>
    </recommendedName>
</protein>
<dbReference type="PANTHER" id="PTHR43409:SF7">
    <property type="entry name" value="BLL1977 PROTEIN"/>
    <property type="match status" value="1"/>
</dbReference>
<gene>
    <name evidence="7" type="ORF">A2008_08410</name>
</gene>
<dbReference type="InterPro" id="IPR006638">
    <property type="entry name" value="Elp3/MiaA/NifB-like_rSAM"/>
</dbReference>
<dbReference type="SUPFAM" id="SSF102114">
    <property type="entry name" value="Radical SAM enzymes"/>
    <property type="match status" value="1"/>
</dbReference>
<dbReference type="InterPro" id="IPR051198">
    <property type="entry name" value="BchE-like"/>
</dbReference>
<keyword evidence="2" id="KW-0949">S-adenosyl-L-methionine</keyword>
<evidence type="ECO:0000256" key="3">
    <source>
        <dbReference type="ARBA" id="ARBA00022723"/>
    </source>
</evidence>
<dbReference type="AlphaFoldDB" id="A0A1F7WLG5"/>
<dbReference type="SFLD" id="SFLDS00029">
    <property type="entry name" value="Radical_SAM"/>
    <property type="match status" value="1"/>
</dbReference>
<evidence type="ECO:0000313" key="7">
    <source>
        <dbReference type="EMBL" id="OGM03670.1"/>
    </source>
</evidence>
<evidence type="ECO:0000256" key="2">
    <source>
        <dbReference type="ARBA" id="ARBA00022691"/>
    </source>
</evidence>
<comment type="caution">
    <text evidence="7">The sequence shown here is derived from an EMBL/GenBank/DDBJ whole genome shotgun (WGS) entry which is preliminary data.</text>
</comment>
<dbReference type="NCBIfam" id="TIGR03975">
    <property type="entry name" value="rSAM_ocin_1"/>
    <property type="match status" value="1"/>
</dbReference>
<dbReference type="GO" id="GO:0003824">
    <property type="term" value="F:catalytic activity"/>
    <property type="evidence" value="ECO:0007669"/>
    <property type="project" value="InterPro"/>
</dbReference>
<dbReference type="GO" id="GO:0005829">
    <property type="term" value="C:cytosol"/>
    <property type="evidence" value="ECO:0007669"/>
    <property type="project" value="TreeGrafter"/>
</dbReference>
<keyword evidence="4" id="KW-0408">Iron</keyword>
<accession>A0A1F7WLG5</accession>
<dbReference type="InterPro" id="IPR013785">
    <property type="entry name" value="Aldolase_TIM"/>
</dbReference>
<dbReference type="PANTHER" id="PTHR43409">
    <property type="entry name" value="ANAEROBIC MAGNESIUM-PROTOPORPHYRIN IX MONOMETHYL ESTER CYCLASE-RELATED"/>
    <property type="match status" value="1"/>
</dbReference>
<reference evidence="7 8" key="1">
    <citation type="journal article" date="2016" name="Nat. Commun.">
        <title>Thousands of microbial genomes shed light on interconnected biogeochemical processes in an aquifer system.</title>
        <authorList>
            <person name="Anantharaman K."/>
            <person name="Brown C.T."/>
            <person name="Hug L.A."/>
            <person name="Sharon I."/>
            <person name="Castelle C.J."/>
            <person name="Probst A.J."/>
            <person name="Thomas B.C."/>
            <person name="Singh A."/>
            <person name="Wilkins M.J."/>
            <person name="Karaoz U."/>
            <person name="Brodie E.L."/>
            <person name="Williams K.H."/>
            <person name="Hubbard S.S."/>
            <person name="Banfield J.F."/>
        </authorList>
    </citation>
    <scope>NUCLEOTIDE SEQUENCE [LARGE SCALE GENOMIC DNA]</scope>
</reference>
<dbReference type="SFLD" id="SFLDF00324">
    <property type="entry name" value="bacteriocin_maturation"/>
    <property type="match status" value="1"/>
</dbReference>
<dbReference type="STRING" id="1817813.A2008_08410"/>
<dbReference type="GO" id="GO:0046872">
    <property type="term" value="F:metal ion binding"/>
    <property type="evidence" value="ECO:0007669"/>
    <property type="project" value="UniProtKB-KW"/>
</dbReference>
<keyword evidence="3" id="KW-0479">Metal-binding</keyword>
<evidence type="ECO:0000259" key="6">
    <source>
        <dbReference type="PROSITE" id="PS51918"/>
    </source>
</evidence>
<evidence type="ECO:0000256" key="1">
    <source>
        <dbReference type="ARBA" id="ARBA00001966"/>
    </source>
</evidence>
<dbReference type="Gene3D" id="3.20.20.70">
    <property type="entry name" value="Aldolase class I"/>
    <property type="match status" value="1"/>
</dbReference>
<dbReference type="SMART" id="SM00729">
    <property type="entry name" value="Elp3"/>
    <property type="match status" value="1"/>
</dbReference>
<dbReference type="EMBL" id="MGFH01000158">
    <property type="protein sequence ID" value="OGM03670.1"/>
    <property type="molecule type" value="Genomic_DNA"/>
</dbReference>
<evidence type="ECO:0000256" key="5">
    <source>
        <dbReference type="ARBA" id="ARBA00023014"/>
    </source>
</evidence>
<dbReference type="InterPro" id="IPR058240">
    <property type="entry name" value="rSAM_sf"/>
</dbReference>
<keyword evidence="5" id="KW-0411">Iron-sulfur</keyword>
<feature type="domain" description="Radical SAM core" evidence="6">
    <location>
        <begin position="270"/>
        <end position="483"/>
    </location>
</feature>
<dbReference type="InterPro" id="IPR023984">
    <property type="entry name" value="rSAM_ocin_1"/>
</dbReference>
<dbReference type="Pfam" id="PF04055">
    <property type="entry name" value="Radical_SAM"/>
    <property type="match status" value="1"/>
</dbReference>
<comment type="cofactor">
    <cofactor evidence="1">
        <name>[4Fe-4S] cluster</name>
        <dbReference type="ChEBI" id="CHEBI:49883"/>
    </cofactor>
</comment>
<dbReference type="Proteomes" id="UP000178735">
    <property type="component" value="Unassembled WGS sequence"/>
</dbReference>
<dbReference type="SFLD" id="SFLDG01082">
    <property type="entry name" value="B12-binding_domain_containing"/>
    <property type="match status" value="1"/>
</dbReference>
<evidence type="ECO:0000256" key="4">
    <source>
        <dbReference type="ARBA" id="ARBA00023004"/>
    </source>
</evidence>
<organism evidence="7 8">
    <name type="scientific">Candidatus Wallbacteria bacterium GWC2_49_35</name>
    <dbReference type="NCBI Taxonomy" id="1817813"/>
    <lineage>
        <taxon>Bacteria</taxon>
        <taxon>Candidatus Walliibacteriota</taxon>
    </lineage>
</organism>
<dbReference type="InterPro" id="IPR007197">
    <property type="entry name" value="rSAM"/>
</dbReference>
<dbReference type="Gene3D" id="3.40.50.280">
    <property type="entry name" value="Cobalamin-binding domain"/>
    <property type="match status" value="1"/>
</dbReference>
<evidence type="ECO:0000313" key="8">
    <source>
        <dbReference type="Proteomes" id="UP000178735"/>
    </source>
</evidence>
<sequence>MTDKKNVCLVLMPFAPIERPSIALGILKSCLDASGISSKAIYANLDFADIAGLTPYNNVLKSYRDFQIGEWIFSACAFEDGGYDHDGFLKFIEDKLDKYTLKYLEILPQIRSRTRDFIERLADEITGCSPEIVGCSSTFQQNCASLALLKAVKKRRGDIITMMGGANCELEMGVSIVKLFPWVDFAVSGEPEEYFGDFCARLIETGNKLEKSDIPYGVIGKLNYSDHIKPGGCESADNALPRSFVRSMDSVPAPDYSDYFDALSKVSFGSSFQPGLPFETSRGCWWGQRRQCTFCGLNGRGLDYRLKSHERAIAECVRNSELYNINRIECVDNVLEPSYIDSFLTGLKKHGDYNIFYEVRSTLSKEQIFNLAGTGVKWVQPGIESLHDEVLKLMNKGVGALKNIEFLKFAREAGIRSSWNMLAGFPGESDEWYREMAEFLPLIYHLQPPSNMVKIFIDRFGAYQKDPEKFGLKITPLKVFSYIYPLSPEDMNDLVYYFEKTGGNDSSDPRFFESPGKAALQMSVKWWIGSFWSAGREMLTMNDDGSSLKITDLRTCAVRPKHILTGADRRVYEACETSKSEEKIFESVTKTDDKISSPDVKNSILKLVENKLLIRIGPKYLSLAIHGAAPALPELKDFPGGFSN</sequence>
<dbReference type="GO" id="GO:0051536">
    <property type="term" value="F:iron-sulfur cluster binding"/>
    <property type="evidence" value="ECO:0007669"/>
    <property type="project" value="UniProtKB-KW"/>
</dbReference>
<name>A0A1F7WLG5_9BACT</name>
<dbReference type="PROSITE" id="PS51918">
    <property type="entry name" value="RADICAL_SAM"/>
    <property type="match status" value="1"/>
</dbReference>
<proteinExistence type="predicted"/>